<gene>
    <name evidence="1" type="ORF">ENL07_03070</name>
</gene>
<dbReference type="EMBL" id="DRSQ01000066">
    <property type="protein sequence ID" value="HHE31628.1"/>
    <property type="molecule type" value="Genomic_DNA"/>
</dbReference>
<dbReference type="AlphaFoldDB" id="A0A7C5DEI8"/>
<organism evidence="1">
    <name type="scientific">Chlorobaculum parvum</name>
    <dbReference type="NCBI Taxonomy" id="274539"/>
    <lineage>
        <taxon>Bacteria</taxon>
        <taxon>Pseudomonadati</taxon>
        <taxon>Chlorobiota</taxon>
        <taxon>Chlorobiia</taxon>
        <taxon>Chlorobiales</taxon>
        <taxon>Chlorobiaceae</taxon>
        <taxon>Chlorobaculum</taxon>
    </lineage>
</organism>
<evidence type="ECO:0000313" key="1">
    <source>
        <dbReference type="EMBL" id="HHE31628.1"/>
    </source>
</evidence>
<proteinExistence type="predicted"/>
<comment type="caution">
    <text evidence="1">The sequence shown here is derived from an EMBL/GenBank/DDBJ whole genome shotgun (WGS) entry which is preliminary data.</text>
</comment>
<reference evidence="1" key="1">
    <citation type="journal article" date="2020" name="mSystems">
        <title>Genome- and Community-Level Interaction Insights into Carbon Utilization and Element Cycling Functions of Hydrothermarchaeota in Hydrothermal Sediment.</title>
        <authorList>
            <person name="Zhou Z."/>
            <person name="Liu Y."/>
            <person name="Xu W."/>
            <person name="Pan J."/>
            <person name="Luo Z.H."/>
            <person name="Li M."/>
        </authorList>
    </citation>
    <scope>NUCLEOTIDE SEQUENCE [LARGE SCALE GENOMIC DNA]</scope>
    <source>
        <strain evidence="1">HyVt-633</strain>
    </source>
</reference>
<sequence length="102" mass="11689">MKFLAVMGHEETRPLVRELFRKHRVHMFSNISIRGCNCQPPDFENQSWWPSDESIGAYSSLCFAILDDDKAVSIMEELESKPIAVDPNFPARAFLMNVEKTA</sequence>
<accession>A0A7C5DEI8</accession>
<dbReference type="Proteomes" id="UP000886058">
    <property type="component" value="Unassembled WGS sequence"/>
</dbReference>
<protein>
    <submittedName>
        <fullName evidence="1">Uncharacterized protein</fullName>
    </submittedName>
</protein>
<name>A0A7C5DEI8_9CHLB</name>